<protein>
    <submittedName>
        <fullName evidence="15">SusC/RagA family TonB-linked outer membrane protein</fullName>
    </submittedName>
</protein>
<evidence type="ECO:0000256" key="3">
    <source>
        <dbReference type="ARBA" id="ARBA00022452"/>
    </source>
</evidence>
<dbReference type="InterPro" id="IPR039426">
    <property type="entry name" value="TonB-dep_rcpt-like"/>
</dbReference>
<evidence type="ECO:0000256" key="4">
    <source>
        <dbReference type="ARBA" id="ARBA00022692"/>
    </source>
</evidence>
<keyword evidence="4 10" id="KW-0812">Transmembrane</keyword>
<gene>
    <name evidence="15" type="ORF">J4051_17660</name>
</gene>
<keyword evidence="5 12" id="KW-0732">Signal</keyword>
<organism evidence="15 16">
    <name type="scientific">Gelidibacter pelagius</name>
    <dbReference type="NCBI Taxonomy" id="2819985"/>
    <lineage>
        <taxon>Bacteria</taxon>
        <taxon>Pseudomonadati</taxon>
        <taxon>Bacteroidota</taxon>
        <taxon>Flavobacteriia</taxon>
        <taxon>Flavobacteriales</taxon>
        <taxon>Flavobacteriaceae</taxon>
        <taxon>Gelidibacter</taxon>
    </lineage>
</organism>
<dbReference type="SUPFAM" id="SSF49464">
    <property type="entry name" value="Carboxypeptidase regulatory domain-like"/>
    <property type="match status" value="1"/>
</dbReference>
<evidence type="ECO:0000256" key="6">
    <source>
        <dbReference type="ARBA" id="ARBA00023077"/>
    </source>
</evidence>
<dbReference type="PANTHER" id="PTHR30069:SF29">
    <property type="entry name" value="HEMOGLOBIN AND HEMOGLOBIN-HAPTOGLOBIN-BINDING PROTEIN 1-RELATED"/>
    <property type="match status" value="1"/>
</dbReference>
<dbReference type="InterPro" id="IPR012910">
    <property type="entry name" value="Plug_dom"/>
</dbReference>
<comment type="caution">
    <text evidence="15">The sequence shown here is derived from an EMBL/GenBank/DDBJ whole genome shotgun (WGS) entry which is preliminary data.</text>
</comment>
<dbReference type="InterPro" id="IPR023996">
    <property type="entry name" value="TonB-dep_OMP_SusC/RagA"/>
</dbReference>
<feature type="domain" description="TonB-dependent receptor-like beta-barrel" evidence="13">
    <location>
        <begin position="458"/>
        <end position="825"/>
    </location>
</feature>
<feature type="chain" id="PRO_5047487056" evidence="12">
    <location>
        <begin position="23"/>
        <end position="1089"/>
    </location>
</feature>
<keyword evidence="9 10" id="KW-0998">Cell outer membrane</keyword>
<evidence type="ECO:0000256" key="5">
    <source>
        <dbReference type="ARBA" id="ARBA00022729"/>
    </source>
</evidence>
<sequence length="1089" mass="119628">MKLKLTWLMTLFMAFVMQFSFAQEKAVSGTVTSISDGLPLPGVSIIVKGTTRGVQTDFDGHYSINVRVGETLAFSFVSMKATEIVVGASNTYNVAMEDDIAALDEVIIVGYGTTTRQAYAGTAKTVEAKDIEFKNYSNVSQSLAGEAAGVSVINTSGQPGTTSTIRIRGFGSVNGNRSPLYVVDGVPLTTSALNANGDMVDTGSLNSINPSDIQSTTILKDATATAIYGSRGANGVILITTKSGSSRETYVEVDVKTGISTQLIPRYQVITSPEESIGLIWEAKVNRERLMGNPDPIGWVNDRLFTNAIVAPGYNMWNVANGAELIDPATGQVRAGVTRRYTPERFEDLSFSAAYRTEANLRMGGGTDKSKYFFSTGYLDDDGYAINTGYKRYNTRLNINTDIKEWFNVGANIGYTYSESINNGQTDGAENIFEFADKMNPIYPVFLRDNNYQLVPDPIFGGNQYDYGTNSGFRARPNANNLNPVASALYDFNGSNRHEINASFNGKIKLTSNLSFETTFGAQYSNNIYKSMGNQFYGVATANSGDIFMRQTEARTINFLQLLRYKKSFGNHTLEVLAAHESNEFKQSLSTQYKGKAVIPGGLELDNYIVNLSPASGFSQARTLESYFGQVNYDFDNKYYLTASVRRDGSSRFYNNKWDTFGSIGAAWVISNEEFLRSSDLLTFLKLKASYGITGDESGVDYYTGINTFGVTNLNGEFAINPRLFANPDLTWETAKQYQVGVEFTLGNFLDVGLDYYVKDTDNLIFDRRISPSSGIALLTVNDGVLRNSGFEFDLTGHILQKDNVALSLSLNGAIYNNEITTMPLDPETGAPASLNNVGLYGYSKGRSIYDFYIREYAGVDPADGYPTWIQHFDDVNGDGEFNTGDIPIATLTKYLNENSNANVASRTTKTYSQATQKYIEKSAIPDVAGAFRLNAKIHDFNISAQFAYSMGGYGYDAQYAELMHDNNGGITAQNRHIDVRNRWREPGDITDVPLIADRVIPNVNSSSSRFITKTDYLALNNLLVGYTLPSKYTERLGVSGLNIYASGDNLFFKGERKGYNPTTSESGNSGRALYAPLTTFTLGVRVKI</sequence>
<evidence type="ECO:0000259" key="13">
    <source>
        <dbReference type="Pfam" id="PF00593"/>
    </source>
</evidence>
<accession>A0ABS3SWL1</accession>
<evidence type="ECO:0000256" key="7">
    <source>
        <dbReference type="ARBA" id="ARBA00023136"/>
    </source>
</evidence>
<feature type="signal peptide" evidence="12">
    <location>
        <begin position="1"/>
        <end position="22"/>
    </location>
</feature>
<feature type="domain" description="TonB-dependent receptor plug" evidence="14">
    <location>
        <begin position="119"/>
        <end position="236"/>
    </location>
</feature>
<name>A0ABS3SWL1_9FLAO</name>
<dbReference type="Pfam" id="PF13715">
    <property type="entry name" value="CarbopepD_reg_2"/>
    <property type="match status" value="1"/>
</dbReference>
<proteinExistence type="inferred from homology"/>
<dbReference type="Pfam" id="PF07715">
    <property type="entry name" value="Plug"/>
    <property type="match status" value="1"/>
</dbReference>
<dbReference type="EMBL" id="JAGEVG010000029">
    <property type="protein sequence ID" value="MBO3100104.1"/>
    <property type="molecule type" value="Genomic_DNA"/>
</dbReference>
<dbReference type="InterPro" id="IPR023997">
    <property type="entry name" value="TonB-dep_OMP_SusC/RagA_CS"/>
</dbReference>
<evidence type="ECO:0000313" key="15">
    <source>
        <dbReference type="EMBL" id="MBO3100104.1"/>
    </source>
</evidence>
<evidence type="ECO:0000259" key="14">
    <source>
        <dbReference type="Pfam" id="PF07715"/>
    </source>
</evidence>
<keyword evidence="2 10" id="KW-0813">Transport</keyword>
<dbReference type="SUPFAM" id="SSF56935">
    <property type="entry name" value="Porins"/>
    <property type="match status" value="1"/>
</dbReference>
<dbReference type="NCBIfam" id="TIGR04056">
    <property type="entry name" value="OMP_RagA_SusC"/>
    <property type="match status" value="1"/>
</dbReference>
<dbReference type="InterPro" id="IPR036942">
    <property type="entry name" value="Beta-barrel_TonB_sf"/>
</dbReference>
<dbReference type="InterPro" id="IPR037066">
    <property type="entry name" value="Plug_dom_sf"/>
</dbReference>
<evidence type="ECO:0000256" key="9">
    <source>
        <dbReference type="ARBA" id="ARBA00023237"/>
    </source>
</evidence>
<dbReference type="Proteomes" id="UP000681315">
    <property type="component" value="Unassembled WGS sequence"/>
</dbReference>
<dbReference type="Gene3D" id="2.40.170.20">
    <property type="entry name" value="TonB-dependent receptor, beta-barrel domain"/>
    <property type="match status" value="1"/>
</dbReference>
<comment type="subcellular location">
    <subcellularLocation>
        <location evidence="1 10">Cell outer membrane</location>
        <topology evidence="1 10">Multi-pass membrane protein</topology>
    </subcellularLocation>
</comment>
<evidence type="ECO:0000256" key="10">
    <source>
        <dbReference type="PROSITE-ProRule" id="PRU01360"/>
    </source>
</evidence>
<dbReference type="Gene3D" id="2.170.130.10">
    <property type="entry name" value="TonB-dependent receptor, plug domain"/>
    <property type="match status" value="1"/>
</dbReference>
<dbReference type="InterPro" id="IPR000531">
    <property type="entry name" value="Beta-barrel_TonB"/>
</dbReference>
<dbReference type="PROSITE" id="PS52016">
    <property type="entry name" value="TONB_DEPENDENT_REC_3"/>
    <property type="match status" value="1"/>
</dbReference>
<reference evidence="15 16" key="1">
    <citation type="submission" date="2021-03" db="EMBL/GenBank/DDBJ databases">
        <title>Gelidibacter sp. nov., isolated from costal sediment.</title>
        <authorList>
            <person name="Lun K.-Y."/>
        </authorList>
    </citation>
    <scope>NUCLEOTIDE SEQUENCE [LARGE SCALE GENOMIC DNA]</scope>
    <source>
        <strain evidence="15 16">DF109</strain>
    </source>
</reference>
<keyword evidence="8" id="KW-0675">Receptor</keyword>
<keyword evidence="7 10" id="KW-0472">Membrane</keyword>
<evidence type="ECO:0000256" key="1">
    <source>
        <dbReference type="ARBA" id="ARBA00004571"/>
    </source>
</evidence>
<evidence type="ECO:0000256" key="8">
    <source>
        <dbReference type="ARBA" id="ARBA00023170"/>
    </source>
</evidence>
<evidence type="ECO:0000256" key="2">
    <source>
        <dbReference type="ARBA" id="ARBA00022448"/>
    </source>
</evidence>
<comment type="similarity">
    <text evidence="10 11">Belongs to the TonB-dependent receptor family.</text>
</comment>
<dbReference type="PANTHER" id="PTHR30069">
    <property type="entry name" value="TONB-DEPENDENT OUTER MEMBRANE RECEPTOR"/>
    <property type="match status" value="1"/>
</dbReference>
<evidence type="ECO:0000313" key="16">
    <source>
        <dbReference type="Proteomes" id="UP000681315"/>
    </source>
</evidence>
<dbReference type="Pfam" id="PF00593">
    <property type="entry name" value="TonB_dep_Rec_b-barrel"/>
    <property type="match status" value="1"/>
</dbReference>
<evidence type="ECO:0000256" key="12">
    <source>
        <dbReference type="SAM" id="SignalP"/>
    </source>
</evidence>
<dbReference type="NCBIfam" id="TIGR04057">
    <property type="entry name" value="SusC_RagA_signa"/>
    <property type="match status" value="1"/>
</dbReference>
<keyword evidence="3 10" id="KW-1134">Transmembrane beta strand</keyword>
<dbReference type="RefSeq" id="WP_208235211.1">
    <property type="nucleotide sequence ID" value="NZ_JAGEVG010000029.1"/>
</dbReference>
<evidence type="ECO:0000256" key="11">
    <source>
        <dbReference type="RuleBase" id="RU003357"/>
    </source>
</evidence>
<dbReference type="InterPro" id="IPR008969">
    <property type="entry name" value="CarboxyPept-like_regulatory"/>
</dbReference>
<keyword evidence="16" id="KW-1185">Reference proteome</keyword>
<keyword evidence="6 11" id="KW-0798">TonB box</keyword>
<dbReference type="Gene3D" id="2.60.40.1120">
    <property type="entry name" value="Carboxypeptidase-like, regulatory domain"/>
    <property type="match status" value="1"/>
</dbReference>